<dbReference type="OrthoDB" id="206565at2759"/>
<evidence type="ECO:0000313" key="8">
    <source>
        <dbReference type="EMBL" id="KFP38261.1"/>
    </source>
</evidence>
<dbReference type="AlphaFoldDB" id="A0A091L5N3"/>
<dbReference type="InterPro" id="IPR007232">
    <property type="entry name" value="Rad52_Rad59_Rad22"/>
</dbReference>
<dbReference type="GO" id="GO:0005634">
    <property type="term" value="C:nucleus"/>
    <property type="evidence" value="ECO:0007669"/>
    <property type="project" value="InterPro"/>
</dbReference>
<dbReference type="Pfam" id="PF04098">
    <property type="entry name" value="Rad52_Rad22"/>
    <property type="match status" value="1"/>
</dbReference>
<dbReference type="Gene3D" id="3.30.390.80">
    <property type="entry name" value="DNA repair protein Rad52/59/22"/>
    <property type="match status" value="1"/>
</dbReference>
<accession>A0A091L5N3</accession>
<reference evidence="8 9" key="1">
    <citation type="submission" date="2014-04" db="EMBL/GenBank/DDBJ databases">
        <title>Genome evolution of avian class.</title>
        <authorList>
            <person name="Zhang G."/>
            <person name="Li C."/>
        </authorList>
    </citation>
    <scope>NUCLEOTIDE SEQUENCE [LARGE SCALE GENOMIC DNA]</scope>
    <source>
        <strain evidence="8">BGI_N324</strain>
    </source>
</reference>
<keyword evidence="4" id="KW-0234">DNA repair</keyword>
<feature type="region of interest" description="Disordered" evidence="7">
    <location>
        <begin position="272"/>
        <end position="306"/>
    </location>
</feature>
<comment type="function">
    <text evidence="5">Involved in double-stranded break repair. Plays a central role in genetic recombination and DNA repair by promoting the annealing of complementary single-stranded DNA and by stimulation of the RAD51 recombinase.</text>
</comment>
<dbReference type="GO" id="GO:0006312">
    <property type="term" value="P:mitotic recombination"/>
    <property type="evidence" value="ECO:0007669"/>
    <property type="project" value="TreeGrafter"/>
</dbReference>
<dbReference type="NCBIfam" id="TIGR00607">
    <property type="entry name" value="rad52"/>
    <property type="match status" value="1"/>
</dbReference>
<evidence type="ECO:0000256" key="3">
    <source>
        <dbReference type="ARBA" id="ARBA00023172"/>
    </source>
</evidence>
<keyword evidence="3" id="KW-0233">DNA recombination</keyword>
<evidence type="ECO:0000256" key="2">
    <source>
        <dbReference type="ARBA" id="ARBA00022763"/>
    </source>
</evidence>
<organism evidence="8 9">
    <name type="scientific">Chlamydotis macqueenii</name>
    <name type="common">Macqueen's bustard</name>
    <dbReference type="NCBI Taxonomy" id="187382"/>
    <lineage>
        <taxon>Eukaryota</taxon>
        <taxon>Metazoa</taxon>
        <taxon>Chordata</taxon>
        <taxon>Craniata</taxon>
        <taxon>Vertebrata</taxon>
        <taxon>Euteleostomi</taxon>
        <taxon>Archelosauria</taxon>
        <taxon>Archosauria</taxon>
        <taxon>Dinosauria</taxon>
        <taxon>Saurischia</taxon>
        <taxon>Theropoda</taxon>
        <taxon>Coelurosauria</taxon>
        <taxon>Aves</taxon>
        <taxon>Neognathae</taxon>
        <taxon>Neoaves</taxon>
        <taxon>Otidimorphae</taxon>
        <taxon>Otidiformes</taxon>
        <taxon>Otididae</taxon>
        <taxon>Chlamydotis</taxon>
    </lineage>
</organism>
<feature type="compositionally biased region" description="Low complexity" evidence="7">
    <location>
        <begin position="12"/>
        <end position="21"/>
    </location>
</feature>
<dbReference type="InterPro" id="IPR041247">
    <property type="entry name" value="Rad52_fam"/>
</dbReference>
<name>A0A091L5N3_9AVES</name>
<dbReference type="GO" id="GO:0010792">
    <property type="term" value="P:DNA double-strand break processing involved in repair via single-strand annealing"/>
    <property type="evidence" value="ECO:0007669"/>
    <property type="project" value="UniProtKB-ARBA"/>
</dbReference>
<protein>
    <recommendedName>
        <fullName evidence="6">DNA repair protein RAD52 homolog</fullName>
    </recommendedName>
</protein>
<gene>
    <name evidence="8" type="ORF">N324_01559</name>
</gene>
<dbReference type="PANTHER" id="PTHR12132">
    <property type="entry name" value="DNA REPAIR AND RECOMBINATION PROTEIN RAD52, RAD59"/>
    <property type="match status" value="1"/>
</dbReference>
<feature type="region of interest" description="Disordered" evidence="7">
    <location>
        <begin position="1"/>
        <end position="21"/>
    </location>
</feature>
<evidence type="ECO:0000256" key="7">
    <source>
        <dbReference type="SAM" id="MobiDB-lite"/>
    </source>
</evidence>
<dbReference type="GO" id="GO:0034599">
    <property type="term" value="P:cellular response to oxidative stress"/>
    <property type="evidence" value="ECO:0007669"/>
    <property type="project" value="UniProtKB-ARBA"/>
</dbReference>
<dbReference type="EMBL" id="KK739484">
    <property type="protein sequence ID" value="KFP38261.1"/>
    <property type="molecule type" value="Genomic_DNA"/>
</dbReference>
<comment type="similarity">
    <text evidence="1">Belongs to the RAD52 family.</text>
</comment>
<feature type="compositionally biased region" description="Basic and acidic residues" evidence="7">
    <location>
        <begin position="1"/>
        <end position="11"/>
    </location>
</feature>
<evidence type="ECO:0000256" key="1">
    <source>
        <dbReference type="ARBA" id="ARBA00006638"/>
    </source>
</evidence>
<keyword evidence="2" id="KW-0227">DNA damage</keyword>
<dbReference type="KEGG" id="cmac:104481641"/>
<feature type="compositionally biased region" description="Basic residues" evidence="7">
    <location>
        <begin position="405"/>
        <end position="420"/>
    </location>
</feature>
<feature type="region of interest" description="Disordered" evidence="7">
    <location>
        <begin position="346"/>
        <end position="420"/>
    </location>
</feature>
<proteinExistence type="inferred from homology"/>
<feature type="compositionally biased region" description="Polar residues" evidence="7">
    <location>
        <begin position="353"/>
        <end position="365"/>
    </location>
</feature>
<dbReference type="InterPro" id="IPR042525">
    <property type="entry name" value="Rad52_Rad59_Rad22_sf"/>
</dbReference>
<dbReference type="InterPro" id="IPR004585">
    <property type="entry name" value="DNA_recomb/repair_Rad52"/>
</dbReference>
<sequence>MPESPGKDSESHISSNSSSASNSVACFGQYQYTASEYQAIQHALRQRLGPEYISSRQAGGGQKVCYIEGHKVISLANEMFGFNGWAHSVTQQNVDFVDLNNGRFYVGVCAFVKVQLKDGSYHEDVGYGVSEGLKSKALSLEKARKEAVTDGLKRALKCFGNALGNCILDKDYLRAVNKLPRQIPPELDLVKAKREDYEPEIEKARYSSCLERQNAGGRQHCEMASTCKPGQAEAAAVLVDQNQPNSSRTTESLAIECDATYQRKLRQKQLQQQFREQMEKKRQVPAVTPSSKQATSDPPVKHSTPATVQQELAIEEEFFADDPELWDISLETVDVKIMGHKMADPSAGHWTPETPSGHHQMTTRNRTPHRMNYPRAAARLAQLQPSATTMSNSSCANLHTPERSPHRRNQSLKKRRLEPT</sequence>
<dbReference type="SUPFAM" id="SSF54768">
    <property type="entry name" value="dsRNA-binding domain-like"/>
    <property type="match status" value="1"/>
</dbReference>
<evidence type="ECO:0000256" key="4">
    <source>
        <dbReference type="ARBA" id="ARBA00023204"/>
    </source>
</evidence>
<evidence type="ECO:0000256" key="5">
    <source>
        <dbReference type="ARBA" id="ARBA00053354"/>
    </source>
</evidence>
<keyword evidence="9" id="KW-1185">Reference proteome</keyword>
<dbReference type="FunFam" id="3.30.390.80:FF:000001">
    <property type="entry name" value="DNA repair protein RAD52 homolog"/>
    <property type="match status" value="1"/>
</dbReference>
<evidence type="ECO:0000256" key="6">
    <source>
        <dbReference type="ARBA" id="ARBA00073403"/>
    </source>
</evidence>
<dbReference type="PANTHER" id="PTHR12132:SF1">
    <property type="entry name" value="DNA REPAIR PROTEIN RAD52 HOMOLOG"/>
    <property type="match status" value="1"/>
</dbReference>
<evidence type="ECO:0000313" key="9">
    <source>
        <dbReference type="Proteomes" id="UP000053330"/>
    </source>
</evidence>
<dbReference type="GO" id="GO:0000730">
    <property type="term" value="P:DNA recombinase assembly"/>
    <property type="evidence" value="ECO:0007669"/>
    <property type="project" value="InterPro"/>
</dbReference>
<dbReference type="Proteomes" id="UP000053330">
    <property type="component" value="Unassembled WGS sequence"/>
</dbReference>
<feature type="compositionally biased region" description="Polar residues" evidence="7">
    <location>
        <begin position="383"/>
        <end position="397"/>
    </location>
</feature>